<dbReference type="InterPro" id="IPR045189">
    <property type="entry name" value="UBR4-like"/>
</dbReference>
<dbReference type="Proteomes" id="UP000001593">
    <property type="component" value="Unassembled WGS sequence"/>
</dbReference>
<dbReference type="eggNOG" id="KOG1776">
    <property type="taxonomic scope" value="Eukaryota"/>
</dbReference>
<feature type="non-terminal residue" evidence="1">
    <location>
        <position position="76"/>
    </location>
</feature>
<name>A7T694_NEMVE</name>
<evidence type="ECO:0000313" key="2">
    <source>
        <dbReference type="Proteomes" id="UP000001593"/>
    </source>
</evidence>
<dbReference type="AlphaFoldDB" id="A7T694"/>
<dbReference type="STRING" id="45351.A7T694"/>
<dbReference type="InParanoid" id="A7T694"/>
<feature type="non-terminal residue" evidence="1">
    <location>
        <position position="1"/>
    </location>
</feature>
<protein>
    <submittedName>
        <fullName evidence="1">Uncharacterized protein</fullName>
    </submittedName>
</protein>
<accession>A7T694</accession>
<dbReference type="PANTHER" id="PTHR21725:SF1">
    <property type="entry name" value="E3 UBIQUITIN-PROTEIN LIGASE UBR4"/>
    <property type="match status" value="1"/>
</dbReference>
<dbReference type="HOGENOM" id="CLU_2661626_0_0_1"/>
<organism evidence="1 2">
    <name type="scientific">Nematostella vectensis</name>
    <name type="common">Starlet sea anemone</name>
    <dbReference type="NCBI Taxonomy" id="45351"/>
    <lineage>
        <taxon>Eukaryota</taxon>
        <taxon>Metazoa</taxon>
        <taxon>Cnidaria</taxon>
        <taxon>Anthozoa</taxon>
        <taxon>Hexacorallia</taxon>
        <taxon>Actiniaria</taxon>
        <taxon>Edwardsiidae</taxon>
        <taxon>Nematostella</taxon>
    </lineage>
</organism>
<evidence type="ECO:0000313" key="1">
    <source>
        <dbReference type="EMBL" id="EDO28511.1"/>
    </source>
</evidence>
<reference evidence="1 2" key="1">
    <citation type="journal article" date="2007" name="Science">
        <title>Sea anemone genome reveals ancestral eumetazoan gene repertoire and genomic organization.</title>
        <authorList>
            <person name="Putnam N.H."/>
            <person name="Srivastava M."/>
            <person name="Hellsten U."/>
            <person name="Dirks B."/>
            <person name="Chapman J."/>
            <person name="Salamov A."/>
            <person name="Terry A."/>
            <person name="Shapiro H."/>
            <person name="Lindquist E."/>
            <person name="Kapitonov V.V."/>
            <person name="Jurka J."/>
            <person name="Genikhovich G."/>
            <person name="Grigoriev I.V."/>
            <person name="Lucas S.M."/>
            <person name="Steele R.E."/>
            <person name="Finnerty J.R."/>
            <person name="Technau U."/>
            <person name="Martindale M.Q."/>
            <person name="Rokhsar D.S."/>
        </authorList>
    </citation>
    <scope>NUCLEOTIDE SEQUENCE [LARGE SCALE GENOMIC DNA]</scope>
    <source>
        <strain evidence="2">CH2 X CH6</strain>
    </source>
</reference>
<dbReference type="PANTHER" id="PTHR21725">
    <property type="entry name" value="E3 UBIQUITIN-PROTEIN LIGASE UBR4"/>
    <property type="match status" value="1"/>
</dbReference>
<keyword evidence="2" id="KW-1185">Reference proteome</keyword>
<proteinExistence type="predicted"/>
<dbReference type="EMBL" id="DS471472">
    <property type="protein sequence ID" value="EDO28511.1"/>
    <property type="molecule type" value="Genomic_DNA"/>
</dbReference>
<gene>
    <name evidence="1" type="ORF">NEMVEDRAFT_v1g59335</name>
</gene>
<dbReference type="PhylomeDB" id="A7T694"/>
<sequence>STPSQQDKLSDMMWKIWPELPGYGRRAAQFVDLLGYFTIKSAAKTDKFNSYCEKAVQLLKTQNTILGNHPNSNVYR</sequence>